<dbReference type="OrthoDB" id="9814896at2"/>
<dbReference type="RefSeq" id="WP_076548265.1">
    <property type="nucleotide sequence ID" value="NZ_FTMA01000002.1"/>
</dbReference>
<keyword evidence="4" id="KW-1133">Transmembrane helix</keyword>
<dbReference type="AlphaFoldDB" id="A0A1N6UDJ7"/>
<gene>
    <name evidence="7" type="ORF">SAMN05421797_102303</name>
</gene>
<evidence type="ECO:0000313" key="8">
    <source>
        <dbReference type="Proteomes" id="UP000186953"/>
    </source>
</evidence>
<keyword evidence="4" id="KW-0472">Membrane</keyword>
<dbReference type="STRING" id="228959.SAMN05421797_102303"/>
<sequence>MLITKKYYYITLFSFLSFSFSVPLDKYQESNFKKIPTDNFHNLYKLNDSLYRSEQPSKKGMRELQAMGIQSIVNLRRQATDEKKIKGLHINLERIPLKASTIDFDDVFNALNSIQQAKKPVLVHCWHGSDRTGVIVAASRMVFDNWSKEKAIAEFTDKRFGYHRTRFPNLITLLASLDVELLKEKLAEVRMVKSN</sequence>
<feature type="domain" description="Tyrosine-protein phosphatase" evidence="5">
    <location>
        <begin position="39"/>
        <end position="183"/>
    </location>
</feature>
<feature type="transmembrane region" description="Helical" evidence="4">
    <location>
        <begin position="6"/>
        <end position="24"/>
    </location>
</feature>
<comment type="similarity">
    <text evidence="1">Belongs to the protein-tyrosine phosphatase family.</text>
</comment>
<proteinExistence type="inferred from homology"/>
<dbReference type="InterPro" id="IPR000387">
    <property type="entry name" value="Tyr_Pase_dom"/>
</dbReference>
<dbReference type="Pfam" id="PF00782">
    <property type="entry name" value="DSPc"/>
    <property type="match status" value="1"/>
</dbReference>
<evidence type="ECO:0000259" key="6">
    <source>
        <dbReference type="PROSITE" id="PS50056"/>
    </source>
</evidence>
<evidence type="ECO:0000256" key="2">
    <source>
        <dbReference type="ARBA" id="ARBA00022801"/>
    </source>
</evidence>
<dbReference type="PROSITE" id="PS50056">
    <property type="entry name" value="TYR_PHOSPHATASE_2"/>
    <property type="match status" value="1"/>
</dbReference>
<evidence type="ECO:0000256" key="3">
    <source>
        <dbReference type="ARBA" id="ARBA00022912"/>
    </source>
</evidence>
<dbReference type="InterPro" id="IPR016130">
    <property type="entry name" value="Tyr_Pase_AS"/>
</dbReference>
<dbReference type="InterPro" id="IPR020422">
    <property type="entry name" value="TYR_PHOSPHATASE_DUAL_dom"/>
</dbReference>
<dbReference type="PANTHER" id="PTHR31126">
    <property type="entry name" value="TYROSINE-PROTEIN PHOSPHATASE"/>
    <property type="match status" value="1"/>
</dbReference>
<dbReference type="SUPFAM" id="SSF52799">
    <property type="entry name" value="(Phosphotyrosine protein) phosphatases II"/>
    <property type="match status" value="1"/>
</dbReference>
<evidence type="ECO:0000256" key="4">
    <source>
        <dbReference type="SAM" id="Phobius"/>
    </source>
</evidence>
<dbReference type="PROSITE" id="PS50054">
    <property type="entry name" value="TYR_PHOSPHATASE_DUAL"/>
    <property type="match status" value="1"/>
</dbReference>
<dbReference type="InterPro" id="IPR029021">
    <property type="entry name" value="Prot-tyrosine_phosphatase-like"/>
</dbReference>
<keyword evidence="4" id="KW-0812">Transmembrane</keyword>
<feature type="domain" description="Tyrosine specific protein phosphatases" evidence="6">
    <location>
        <begin position="105"/>
        <end position="165"/>
    </location>
</feature>
<dbReference type="Gene3D" id="3.90.190.10">
    <property type="entry name" value="Protein tyrosine phosphatase superfamily"/>
    <property type="match status" value="1"/>
</dbReference>
<dbReference type="InterPro" id="IPR000340">
    <property type="entry name" value="Dual-sp_phosphatase_cat-dom"/>
</dbReference>
<dbReference type="PANTHER" id="PTHR31126:SF72">
    <property type="entry name" value="DUAL SPECIFICITY PROTEIN PHOSPHATASE TPBA"/>
    <property type="match status" value="1"/>
</dbReference>
<dbReference type="GO" id="GO:0004721">
    <property type="term" value="F:phosphoprotein phosphatase activity"/>
    <property type="evidence" value="ECO:0007669"/>
    <property type="project" value="UniProtKB-KW"/>
</dbReference>
<keyword evidence="8" id="KW-1185">Reference proteome</keyword>
<dbReference type="PROSITE" id="PS00383">
    <property type="entry name" value="TYR_PHOSPHATASE_1"/>
    <property type="match status" value="1"/>
</dbReference>
<protein>
    <submittedName>
        <fullName evidence="7">Dual specificity phosphatase, catalytic domain</fullName>
    </submittedName>
</protein>
<dbReference type="EMBL" id="FTMA01000002">
    <property type="protein sequence ID" value="SIQ63660.1"/>
    <property type="molecule type" value="Genomic_DNA"/>
</dbReference>
<evidence type="ECO:0000313" key="7">
    <source>
        <dbReference type="EMBL" id="SIQ63660.1"/>
    </source>
</evidence>
<name>A0A1N6UDJ7_9FLAO</name>
<keyword evidence="2" id="KW-0378">Hydrolase</keyword>
<reference evidence="8" key="1">
    <citation type="submission" date="2017-01" db="EMBL/GenBank/DDBJ databases">
        <authorList>
            <person name="Varghese N."/>
            <person name="Submissions S."/>
        </authorList>
    </citation>
    <scope>NUCLEOTIDE SEQUENCE [LARGE SCALE GENOMIC DNA]</scope>
    <source>
        <strain evidence="8">DSM 15366</strain>
    </source>
</reference>
<keyword evidence="3" id="KW-0904">Protein phosphatase</keyword>
<evidence type="ECO:0000256" key="1">
    <source>
        <dbReference type="ARBA" id="ARBA00009580"/>
    </source>
</evidence>
<organism evidence="7 8">
    <name type="scientific">Maribacter ulvicola</name>
    <dbReference type="NCBI Taxonomy" id="228959"/>
    <lineage>
        <taxon>Bacteria</taxon>
        <taxon>Pseudomonadati</taxon>
        <taxon>Bacteroidota</taxon>
        <taxon>Flavobacteriia</taxon>
        <taxon>Flavobacteriales</taxon>
        <taxon>Flavobacteriaceae</taxon>
        <taxon>Maribacter</taxon>
    </lineage>
</organism>
<accession>A0A1N6UDJ7</accession>
<dbReference type="Proteomes" id="UP000186953">
    <property type="component" value="Unassembled WGS sequence"/>
</dbReference>
<evidence type="ECO:0000259" key="5">
    <source>
        <dbReference type="PROSITE" id="PS50054"/>
    </source>
</evidence>